<reference evidence="1 2" key="1">
    <citation type="submission" date="2015-09" db="EMBL/GenBank/DDBJ databases">
        <authorList>
            <consortium name="Pathogen Informatics"/>
        </authorList>
    </citation>
    <scope>NUCLEOTIDE SEQUENCE [LARGE SCALE GENOMIC DNA]</scope>
    <source>
        <strain evidence="1 2">2789STDY5834865</strain>
    </source>
</reference>
<organism evidence="1 2">
    <name type="scientific">Enterocloster clostridioformis</name>
    <dbReference type="NCBI Taxonomy" id="1531"/>
    <lineage>
        <taxon>Bacteria</taxon>
        <taxon>Bacillati</taxon>
        <taxon>Bacillota</taxon>
        <taxon>Clostridia</taxon>
        <taxon>Lachnospirales</taxon>
        <taxon>Lachnospiraceae</taxon>
        <taxon>Enterocloster</taxon>
    </lineage>
</organism>
<dbReference type="GO" id="GO:0006935">
    <property type="term" value="P:chemotaxis"/>
    <property type="evidence" value="ECO:0007669"/>
    <property type="project" value="InterPro"/>
</dbReference>
<dbReference type="Gene3D" id="2.40.50.180">
    <property type="entry name" value="CheA-289, Domain 4"/>
    <property type="match status" value="1"/>
</dbReference>
<dbReference type="PROSITE" id="PS50851">
    <property type="entry name" value="CHEW"/>
    <property type="match status" value="1"/>
</dbReference>
<protein>
    <submittedName>
        <fullName evidence="1">Chemotaxis protein CheW</fullName>
    </submittedName>
</protein>
<proteinExistence type="predicted"/>
<accession>A0A174B5D1</accession>
<dbReference type="Gene3D" id="2.30.30.40">
    <property type="entry name" value="SH3 Domains"/>
    <property type="match status" value="1"/>
</dbReference>
<dbReference type="InterPro" id="IPR036061">
    <property type="entry name" value="CheW-like_dom_sf"/>
</dbReference>
<dbReference type="RefSeq" id="WP_057571077.1">
    <property type="nucleotide sequence ID" value="NZ_CAJUGB010000003.1"/>
</dbReference>
<sequence>MSNHIESQAEKQPEIQTGSPSVERCLVFESGALSLFMSTNYVIEIINGHSITPIPMIPSFIKGILNLRGQILPVVDIRLYMGHEEMEFTRQTCIIVLQVDSLSLGIIVDSVQQVIDIDLANVRSIPVKRQQKLLDGMVTLEDGRVLMSFDCKALINDPC</sequence>
<name>A0A174B5D1_9FIRM</name>
<dbReference type="InterPro" id="IPR039315">
    <property type="entry name" value="CheW"/>
</dbReference>
<dbReference type="Proteomes" id="UP000095512">
    <property type="component" value="Unassembled WGS sequence"/>
</dbReference>
<evidence type="ECO:0000313" key="1">
    <source>
        <dbReference type="EMBL" id="CUN96112.1"/>
    </source>
</evidence>
<evidence type="ECO:0000313" key="2">
    <source>
        <dbReference type="Proteomes" id="UP000095512"/>
    </source>
</evidence>
<dbReference type="Pfam" id="PF01584">
    <property type="entry name" value="CheW"/>
    <property type="match status" value="1"/>
</dbReference>
<dbReference type="GO" id="GO:0005829">
    <property type="term" value="C:cytosol"/>
    <property type="evidence" value="ECO:0007669"/>
    <property type="project" value="TreeGrafter"/>
</dbReference>
<dbReference type="SUPFAM" id="SSF50341">
    <property type="entry name" value="CheW-like"/>
    <property type="match status" value="1"/>
</dbReference>
<gene>
    <name evidence="1" type="primary">cheW</name>
    <name evidence="1" type="ORF">ERS852480_00219</name>
</gene>
<dbReference type="EMBL" id="CZAB01000001">
    <property type="protein sequence ID" value="CUN96112.1"/>
    <property type="molecule type" value="Genomic_DNA"/>
</dbReference>
<dbReference type="SMART" id="SM00260">
    <property type="entry name" value="CheW"/>
    <property type="match status" value="1"/>
</dbReference>
<dbReference type="STRING" id="1280695.GCA_000424325_00957"/>
<dbReference type="GO" id="GO:0007165">
    <property type="term" value="P:signal transduction"/>
    <property type="evidence" value="ECO:0007669"/>
    <property type="project" value="InterPro"/>
</dbReference>
<dbReference type="AlphaFoldDB" id="A0A174B5D1"/>
<dbReference type="InterPro" id="IPR002545">
    <property type="entry name" value="CheW-lke_dom"/>
</dbReference>
<dbReference type="PANTHER" id="PTHR22617">
    <property type="entry name" value="CHEMOTAXIS SENSOR HISTIDINE KINASE-RELATED"/>
    <property type="match status" value="1"/>
</dbReference>
<dbReference type="PANTHER" id="PTHR22617:SF23">
    <property type="entry name" value="CHEMOTAXIS PROTEIN CHEW"/>
    <property type="match status" value="1"/>
</dbReference>